<dbReference type="SUPFAM" id="SSF56349">
    <property type="entry name" value="DNA breaking-rejoining enzymes"/>
    <property type="match status" value="1"/>
</dbReference>
<dbReference type="InterPro" id="IPR011010">
    <property type="entry name" value="DNA_brk_join_enz"/>
</dbReference>
<dbReference type="EMBL" id="JAAAPO010000001">
    <property type="protein sequence ID" value="NBC35464.1"/>
    <property type="molecule type" value="Genomic_DNA"/>
</dbReference>
<proteinExistence type="predicted"/>
<name>A0ABW9XAA5_9SPHN</name>
<keyword evidence="4" id="KW-1185">Reference proteome</keyword>
<protein>
    <submittedName>
        <fullName evidence="3">Integrase</fullName>
    </submittedName>
</protein>
<evidence type="ECO:0000313" key="3">
    <source>
        <dbReference type="EMBL" id="NBC35464.1"/>
    </source>
</evidence>
<evidence type="ECO:0000256" key="1">
    <source>
        <dbReference type="ARBA" id="ARBA00023125"/>
    </source>
</evidence>
<dbReference type="RefSeq" id="WP_161716732.1">
    <property type="nucleotide sequence ID" value="NZ_JAAAPO010000001.1"/>
</dbReference>
<dbReference type="InterPro" id="IPR013762">
    <property type="entry name" value="Integrase-like_cat_sf"/>
</dbReference>
<sequence length="279" mass="31627">MQLKLKGVYAQHKKLSNGRLKSYYFLRGFGALKLLREDDGESFYPGSPAFMRSYHAAIDVPRKARTTGTLQSIIDGYQKSSAFSGLAPRTKSDYLKHLAKIQNARLTEKAPAFATYPLDTLEDPKIRRRLLDWRDKMAESSPRQADATFGVPRIILEWARDRGMISHNHATQPKKVYKADRSDKLWLPQHLDAFRAVADEPLRLALELALWTGKRQGDLLALEWGAYKDGRLSFRQGKRKRKIDMPVEASLKALLDALPIKAATIMTTSAGQPWGKINF</sequence>
<accession>A0ABW9XAA5</accession>
<keyword evidence="1" id="KW-0238">DNA-binding</keyword>
<dbReference type="Gene3D" id="1.10.150.130">
    <property type="match status" value="1"/>
</dbReference>
<keyword evidence="2" id="KW-0233">DNA recombination</keyword>
<dbReference type="Proteomes" id="UP000753724">
    <property type="component" value="Unassembled WGS sequence"/>
</dbReference>
<organism evidence="3 4">
    <name type="scientific">Novosphingobium ovatum</name>
    <dbReference type="NCBI Taxonomy" id="1908523"/>
    <lineage>
        <taxon>Bacteria</taxon>
        <taxon>Pseudomonadati</taxon>
        <taxon>Pseudomonadota</taxon>
        <taxon>Alphaproteobacteria</taxon>
        <taxon>Sphingomonadales</taxon>
        <taxon>Sphingomonadaceae</taxon>
        <taxon>Novosphingobium</taxon>
    </lineage>
</organism>
<evidence type="ECO:0000256" key="2">
    <source>
        <dbReference type="ARBA" id="ARBA00023172"/>
    </source>
</evidence>
<dbReference type="InterPro" id="IPR010998">
    <property type="entry name" value="Integrase_recombinase_N"/>
</dbReference>
<reference evidence="4" key="1">
    <citation type="submission" date="2020-01" db="EMBL/GenBank/DDBJ databases">
        <title>Sphingomonas sp. strain CSW-10.</title>
        <authorList>
            <person name="Chen W.-M."/>
        </authorList>
    </citation>
    <scope>NUCLEOTIDE SEQUENCE [LARGE SCALE GENOMIC DNA]</scope>
    <source>
        <strain evidence="4">FSY-8</strain>
    </source>
</reference>
<comment type="caution">
    <text evidence="3">The sequence shown here is derived from an EMBL/GenBank/DDBJ whole genome shotgun (WGS) entry which is preliminary data.</text>
</comment>
<dbReference type="Gene3D" id="1.10.443.10">
    <property type="entry name" value="Intergrase catalytic core"/>
    <property type="match status" value="1"/>
</dbReference>
<evidence type="ECO:0000313" key="4">
    <source>
        <dbReference type="Proteomes" id="UP000753724"/>
    </source>
</evidence>
<gene>
    <name evidence="3" type="ORF">GTZ99_02715</name>
</gene>